<protein>
    <submittedName>
        <fullName evidence="2">Uncharacterized protein</fullName>
    </submittedName>
</protein>
<evidence type="ECO:0000256" key="1">
    <source>
        <dbReference type="SAM" id="MobiDB-lite"/>
    </source>
</evidence>
<proteinExistence type="predicted"/>
<dbReference type="EMBL" id="LSRX01004812">
    <property type="protein sequence ID" value="OLP73768.1"/>
    <property type="molecule type" value="Genomic_DNA"/>
</dbReference>
<feature type="region of interest" description="Disordered" evidence="1">
    <location>
        <begin position="116"/>
        <end position="135"/>
    </location>
</feature>
<feature type="compositionally biased region" description="Polar residues" evidence="1">
    <location>
        <begin position="124"/>
        <end position="135"/>
    </location>
</feature>
<dbReference type="OrthoDB" id="428456at2759"/>
<reference evidence="2 3" key="1">
    <citation type="submission" date="2016-02" db="EMBL/GenBank/DDBJ databases">
        <title>Genome analysis of coral dinoflagellate symbionts highlights evolutionary adaptations to a symbiotic lifestyle.</title>
        <authorList>
            <person name="Aranda M."/>
            <person name="Li Y."/>
            <person name="Liew Y.J."/>
            <person name="Baumgarten S."/>
            <person name="Simakov O."/>
            <person name="Wilson M."/>
            <person name="Piel J."/>
            <person name="Ashoor H."/>
            <person name="Bougouffa S."/>
            <person name="Bajic V.B."/>
            <person name="Ryu T."/>
            <person name="Ravasi T."/>
            <person name="Bayer T."/>
            <person name="Micklem G."/>
            <person name="Kim H."/>
            <person name="Bhak J."/>
            <person name="Lajeunesse T.C."/>
            <person name="Voolstra C.R."/>
        </authorList>
    </citation>
    <scope>NUCLEOTIDE SEQUENCE [LARGE SCALE GENOMIC DNA]</scope>
    <source>
        <strain evidence="2 3">CCMP2467</strain>
    </source>
</reference>
<feature type="compositionally biased region" description="Acidic residues" evidence="1">
    <location>
        <begin position="44"/>
        <end position="54"/>
    </location>
</feature>
<dbReference type="AlphaFoldDB" id="A0A1Q9BSU4"/>
<sequence length="135" mass="14965">VKTKSWFGSVEVMDYLCDNWTLLGTVLDHALHKLGDAARPDKDDSGDEGAEPGDDGVVVGDVGGSLPQSKSELLKLRQSFKNTMHLCARLYADRSLQEDLRMVRAASGPVMHEYHDTLQRQKSQESATTVRSINY</sequence>
<name>A0A1Q9BSU4_SYMMI</name>
<comment type="caution">
    <text evidence="2">The sequence shown here is derived from an EMBL/GenBank/DDBJ whole genome shotgun (WGS) entry which is preliminary data.</text>
</comment>
<feature type="region of interest" description="Disordered" evidence="1">
    <location>
        <begin position="36"/>
        <end position="62"/>
    </location>
</feature>
<feature type="non-terminal residue" evidence="2">
    <location>
        <position position="1"/>
    </location>
</feature>
<dbReference type="Proteomes" id="UP000186817">
    <property type="component" value="Unassembled WGS sequence"/>
</dbReference>
<keyword evidence="3" id="KW-1185">Reference proteome</keyword>
<organism evidence="2 3">
    <name type="scientific">Symbiodinium microadriaticum</name>
    <name type="common">Dinoflagellate</name>
    <name type="synonym">Zooxanthella microadriatica</name>
    <dbReference type="NCBI Taxonomy" id="2951"/>
    <lineage>
        <taxon>Eukaryota</taxon>
        <taxon>Sar</taxon>
        <taxon>Alveolata</taxon>
        <taxon>Dinophyceae</taxon>
        <taxon>Suessiales</taxon>
        <taxon>Symbiodiniaceae</taxon>
        <taxon>Symbiodinium</taxon>
    </lineage>
</organism>
<evidence type="ECO:0000313" key="2">
    <source>
        <dbReference type="EMBL" id="OLP73768.1"/>
    </source>
</evidence>
<gene>
    <name evidence="2" type="ORF">AK812_SmicGene46889</name>
</gene>
<accession>A0A1Q9BSU4</accession>
<evidence type="ECO:0000313" key="3">
    <source>
        <dbReference type="Proteomes" id="UP000186817"/>
    </source>
</evidence>